<dbReference type="Proteomes" id="UP000018840">
    <property type="component" value="Unassembled WGS sequence"/>
</dbReference>
<evidence type="ECO:0000313" key="2">
    <source>
        <dbReference type="Proteomes" id="UP000018840"/>
    </source>
</evidence>
<sequence>MKKEVEEAIKLYDETFEDTFPTIPLLRGMPDDEVIEMINKCVAEGKDVYEMGYLSLDVYY</sequence>
<comment type="caution">
    <text evidence="1">The sequence shown here is derived from an EMBL/GenBank/DDBJ whole genome shotgun (WGS) entry which is preliminary data.</text>
</comment>
<organism evidence="1 2">
    <name type="scientific">Negativicoccus succinicivorans DORA_17_25</name>
    <dbReference type="NCBI Taxonomy" id="1403945"/>
    <lineage>
        <taxon>Bacteria</taxon>
        <taxon>Bacillati</taxon>
        <taxon>Bacillota</taxon>
        <taxon>Negativicutes</taxon>
        <taxon>Veillonellales</taxon>
        <taxon>Veillonellaceae</taxon>
        <taxon>Negativicoccus</taxon>
    </lineage>
</organism>
<reference evidence="1 2" key="1">
    <citation type="submission" date="2013-12" db="EMBL/GenBank/DDBJ databases">
        <title>A Varibaculum cambriense genome reconstructed from a premature infant gut community with otherwise low bacterial novelty that shifts toward anaerobic metabolism during the third week of life.</title>
        <authorList>
            <person name="Brown C.T."/>
            <person name="Sharon I."/>
            <person name="Thomas B.C."/>
            <person name="Castelle C.J."/>
            <person name="Morowitz M.J."/>
            <person name="Banfield J.F."/>
        </authorList>
    </citation>
    <scope>NUCLEOTIDE SEQUENCE [LARGE SCALE GENOMIC DNA]</scope>
    <source>
        <strain evidence="2">DORA_17_25</strain>
    </source>
</reference>
<proteinExistence type="predicted"/>
<gene>
    <name evidence="1" type="ORF">Q612_NSC00162G0003</name>
</gene>
<accession>W1UA33</accession>
<dbReference type="EMBL" id="AZMC01000162">
    <property type="protein sequence ID" value="ETI89539.1"/>
    <property type="molecule type" value="Genomic_DNA"/>
</dbReference>
<dbReference type="AlphaFoldDB" id="W1UA33"/>
<evidence type="ECO:0000313" key="1">
    <source>
        <dbReference type="EMBL" id="ETI89539.1"/>
    </source>
</evidence>
<protein>
    <submittedName>
        <fullName evidence="1">Uncharacterized protein</fullName>
    </submittedName>
</protein>
<name>W1UA33_9FIRM</name>
<dbReference type="RefSeq" id="WP_024047905.1">
    <property type="nucleotide sequence ID" value="NZ_AZMC01000162.1"/>
</dbReference>